<feature type="domain" description="POTRA" evidence="10">
    <location>
        <begin position="345"/>
        <end position="419"/>
    </location>
</feature>
<dbReference type="FunFam" id="3.10.20.310:FF:000002">
    <property type="entry name" value="Outer membrane protein assembly factor BamA"/>
    <property type="match status" value="1"/>
</dbReference>
<dbReference type="EMBL" id="JOKG01000001">
    <property type="protein sequence ID" value="KEQ15856.1"/>
    <property type="molecule type" value="Genomic_DNA"/>
</dbReference>
<dbReference type="Gene3D" id="2.40.160.50">
    <property type="entry name" value="membrane protein fhac: a member of the omp85/tpsb transporter family"/>
    <property type="match status" value="1"/>
</dbReference>
<dbReference type="Pfam" id="PF01103">
    <property type="entry name" value="Omp85"/>
    <property type="match status" value="1"/>
</dbReference>
<dbReference type="NCBIfam" id="TIGR03303">
    <property type="entry name" value="OM_YaeT"/>
    <property type="match status" value="1"/>
</dbReference>
<proteinExistence type="inferred from homology"/>
<dbReference type="InterPro" id="IPR039910">
    <property type="entry name" value="D15-like"/>
</dbReference>
<evidence type="ECO:0000313" key="11">
    <source>
        <dbReference type="EMBL" id="KEQ15856.1"/>
    </source>
</evidence>
<evidence type="ECO:0000256" key="7">
    <source>
        <dbReference type="ARBA" id="ARBA00023237"/>
    </source>
</evidence>
<keyword evidence="3 8" id="KW-0812">Transmembrane</keyword>
<dbReference type="FunFam" id="3.10.20.310:FF:000001">
    <property type="entry name" value="Outer membrane protein assembly factor BamA"/>
    <property type="match status" value="1"/>
</dbReference>
<dbReference type="InterPro" id="IPR034746">
    <property type="entry name" value="POTRA"/>
</dbReference>
<dbReference type="Proteomes" id="UP000028006">
    <property type="component" value="Unassembled WGS sequence"/>
</dbReference>
<comment type="subcellular location">
    <subcellularLocation>
        <location evidence="8">Cell outer membrane</location>
    </subcellularLocation>
    <subcellularLocation>
        <location evidence="1">Membrane</location>
    </subcellularLocation>
</comment>
<feature type="chain" id="PRO_5008981914" description="Outer membrane protein assembly factor BamA" evidence="8">
    <location>
        <begin position="22"/>
        <end position="788"/>
    </location>
</feature>
<dbReference type="InterPro" id="IPR000184">
    <property type="entry name" value="Bac_surfAg_D15"/>
</dbReference>
<reference evidence="11 12" key="1">
    <citation type="submission" date="2014-06" db="EMBL/GenBank/DDBJ databases">
        <title>Whole Genome Sequences of Three Symbiotic Endozoicomonas Bacteria.</title>
        <authorList>
            <person name="Neave M.J."/>
            <person name="Apprill A."/>
            <person name="Voolstra C.R."/>
        </authorList>
    </citation>
    <scope>NUCLEOTIDE SEQUENCE [LARGE SCALE GENOMIC DNA]</scope>
    <source>
        <strain evidence="11 12">LMG 24815</strain>
    </source>
</reference>
<dbReference type="eggNOG" id="COG4775">
    <property type="taxonomic scope" value="Bacteria"/>
</dbReference>
<keyword evidence="4 8" id="KW-0732">Signal</keyword>
<dbReference type="Gene3D" id="3.10.20.310">
    <property type="entry name" value="membrane protein fhac"/>
    <property type="match status" value="5"/>
</dbReference>
<evidence type="ECO:0000256" key="3">
    <source>
        <dbReference type="ARBA" id="ARBA00022692"/>
    </source>
</evidence>
<dbReference type="PROSITE" id="PS51779">
    <property type="entry name" value="POTRA"/>
    <property type="match status" value="4"/>
</dbReference>
<evidence type="ECO:0000256" key="8">
    <source>
        <dbReference type="HAMAP-Rule" id="MF_01430"/>
    </source>
</evidence>
<keyword evidence="2 8" id="KW-1134">Transmembrane beta strand</keyword>
<dbReference type="AlphaFoldDB" id="A0A081NBN3"/>
<dbReference type="RefSeq" id="WP_034873121.1">
    <property type="nucleotide sequence ID" value="NZ_JOKG01000001.1"/>
</dbReference>
<dbReference type="InterPro" id="IPR010827">
    <property type="entry name" value="BamA/TamA_POTRA"/>
</dbReference>
<protein>
    <recommendedName>
        <fullName evidence="8 9">Outer membrane protein assembly factor BamA</fullName>
    </recommendedName>
</protein>
<comment type="subunit">
    <text evidence="8">Part of the Bam complex.</text>
</comment>
<dbReference type="PIRSF" id="PIRSF006076">
    <property type="entry name" value="OM_assembly_OMP85"/>
    <property type="match status" value="1"/>
</dbReference>
<keyword evidence="6 8" id="KW-0472">Membrane</keyword>
<evidence type="ECO:0000256" key="5">
    <source>
        <dbReference type="ARBA" id="ARBA00022737"/>
    </source>
</evidence>
<dbReference type="GO" id="GO:0043165">
    <property type="term" value="P:Gram-negative-bacterium-type cell outer membrane assembly"/>
    <property type="evidence" value="ECO:0007669"/>
    <property type="project" value="UniProtKB-UniRule"/>
</dbReference>
<dbReference type="PANTHER" id="PTHR12815:SF23">
    <property type="entry name" value="OUTER MEMBRANE PROTEIN ASSEMBLY FACTOR BAMA"/>
    <property type="match status" value="1"/>
</dbReference>
<feature type="domain" description="POTRA" evidence="10">
    <location>
        <begin position="22"/>
        <end position="89"/>
    </location>
</feature>
<dbReference type="Pfam" id="PF07244">
    <property type="entry name" value="POTRA"/>
    <property type="match status" value="4"/>
</dbReference>
<comment type="caution">
    <text evidence="11">The sequence shown here is derived from an EMBL/GenBank/DDBJ whole genome shotgun (WGS) entry which is preliminary data.</text>
</comment>
<feature type="domain" description="POTRA" evidence="10">
    <location>
        <begin position="90"/>
        <end position="170"/>
    </location>
</feature>
<comment type="similarity">
    <text evidence="8">Belongs to the BamA family.</text>
</comment>
<comment type="function">
    <text evidence="8">Part of the outer membrane protein assembly complex, which is involved in assembly and insertion of beta-barrel proteins into the outer membrane.</text>
</comment>
<evidence type="ECO:0000256" key="6">
    <source>
        <dbReference type="ARBA" id="ARBA00023136"/>
    </source>
</evidence>
<dbReference type="PANTHER" id="PTHR12815">
    <property type="entry name" value="SORTING AND ASSEMBLY MACHINERY SAMM50 PROTEIN FAMILY MEMBER"/>
    <property type="match status" value="1"/>
</dbReference>
<dbReference type="GO" id="GO:1990063">
    <property type="term" value="C:Bam protein complex"/>
    <property type="evidence" value="ECO:0007669"/>
    <property type="project" value="TreeGrafter"/>
</dbReference>
<dbReference type="HAMAP" id="MF_01430">
    <property type="entry name" value="OM_assembly_BamA"/>
    <property type="match status" value="1"/>
</dbReference>
<keyword evidence="12" id="KW-1185">Reference proteome</keyword>
<dbReference type="InterPro" id="IPR023707">
    <property type="entry name" value="OM_assembly_BamA"/>
</dbReference>
<feature type="signal peptide" evidence="8">
    <location>
        <begin position="1"/>
        <end position="21"/>
    </location>
</feature>
<evidence type="ECO:0000256" key="4">
    <source>
        <dbReference type="ARBA" id="ARBA00022729"/>
    </source>
</evidence>
<evidence type="ECO:0000259" key="10">
    <source>
        <dbReference type="PROSITE" id="PS51779"/>
    </source>
</evidence>
<keyword evidence="5 8" id="KW-0677">Repeat</keyword>
<feature type="domain" description="POTRA" evidence="10">
    <location>
        <begin position="173"/>
        <end position="261"/>
    </location>
</feature>
<dbReference type="GO" id="GO:0051205">
    <property type="term" value="P:protein insertion into membrane"/>
    <property type="evidence" value="ECO:0007669"/>
    <property type="project" value="UniProtKB-UniRule"/>
</dbReference>
<name>A0A081NBN3_9GAMM</name>
<evidence type="ECO:0000256" key="2">
    <source>
        <dbReference type="ARBA" id="ARBA00022452"/>
    </source>
</evidence>
<sequence precursor="true">MKRSLLSLLIGSMAYASGANAFVVSDIRIDGLQRVSAGTVFNSLPIEVGDDVLSPQIADAAKSLFRTGYFKDIQMGRDGDVLVVSVVERPSISQIKIEGNKAIKTDDLMNGLRSSGLSEGEIFQQATLEAIRLELERQYVSQGRYGASISANVEALPRNRVKLTINVKEGKVATIRHINVVGNTVFPQSEVLDLFELKETGMFSFFGSSDKYSREKLSGDLERLRSHYLDRGYINFNIRSTQVSISPDKQSVFITVNIDEGDKYTINEVKLAGDLIIDEEEARNLVLAKPDQTFSRRVITTTEEILSRRLGNEGYTFANVSGIPTPDHENKTVDLTFFVDPGRRAYVRRINFSGNTKTEDEVLRREMRQMEGASANTQNIEQSKVRLERLGFFRQVDVETPPVPGSSDQIDVNYTVEEQPSGSITASVGYSQSDGLLLGGSISQSNFLGTGNNVSVGLNKSDVSQLYNFSFTDPYYTVDGVSRGFGVYYRTYDYDDSDISSYAADTWGTDVRFGYPISETQSINFSAGVEGTKISTGNDTPQYIRDYIANEGNQFTNVKGTIGWSESELNRGLLPTRGYSQSASAQVTIPGSDVTFYKLNYRAQYFQPLTKNLTARFAGRLGYIGGYGSTNDIPFFEHYYGGGFASVRGYKDNTLGPKAKEFNGNNYNSIGGDVIFEGTAEILFPLPFVKDQRSLRTSLFLDFGNVYDTSCSNKKNSGSNLPDKEPLSSQPNIVDCYSPDLSQLRYSVGLGLTWITPLGPLTFSLAKALNADGEDETQVFQFSLGAPF</sequence>
<gene>
    <name evidence="8" type="primary">bamA</name>
    <name evidence="11" type="ORF">GZ77_04895</name>
</gene>
<organism evidence="11 12">
    <name type="scientific">Endozoicomonas montiporae</name>
    <dbReference type="NCBI Taxonomy" id="1027273"/>
    <lineage>
        <taxon>Bacteria</taxon>
        <taxon>Pseudomonadati</taxon>
        <taxon>Pseudomonadota</taxon>
        <taxon>Gammaproteobacteria</taxon>
        <taxon>Oceanospirillales</taxon>
        <taxon>Endozoicomonadaceae</taxon>
        <taxon>Endozoicomonas</taxon>
    </lineage>
</organism>
<accession>A0A081NBN3</accession>
<keyword evidence="7 8" id="KW-0998">Cell outer membrane</keyword>
<evidence type="ECO:0000313" key="12">
    <source>
        <dbReference type="Proteomes" id="UP000028006"/>
    </source>
</evidence>
<evidence type="ECO:0000256" key="1">
    <source>
        <dbReference type="ARBA" id="ARBA00004370"/>
    </source>
</evidence>
<evidence type="ECO:0000256" key="9">
    <source>
        <dbReference type="NCBIfam" id="TIGR03303"/>
    </source>
</evidence>